<reference evidence="1" key="1">
    <citation type="journal article" date="2014" name="Front. Microbiol.">
        <title>High frequency of phylogenetically diverse reductive dehalogenase-homologous genes in deep subseafloor sedimentary metagenomes.</title>
        <authorList>
            <person name="Kawai M."/>
            <person name="Futagami T."/>
            <person name="Toyoda A."/>
            <person name="Takaki Y."/>
            <person name="Nishi S."/>
            <person name="Hori S."/>
            <person name="Arai W."/>
            <person name="Tsubouchi T."/>
            <person name="Morono Y."/>
            <person name="Uchiyama I."/>
            <person name="Ito T."/>
            <person name="Fujiyama A."/>
            <person name="Inagaki F."/>
            <person name="Takami H."/>
        </authorList>
    </citation>
    <scope>NUCLEOTIDE SEQUENCE</scope>
    <source>
        <strain evidence="1">Expedition CK06-06</strain>
    </source>
</reference>
<dbReference type="AlphaFoldDB" id="X1V0Y5"/>
<name>X1V0Y5_9ZZZZ</name>
<protein>
    <recommendedName>
        <fullName evidence="2">DUF72 domain-containing protein</fullName>
    </recommendedName>
</protein>
<comment type="caution">
    <text evidence="1">The sequence shown here is derived from an EMBL/GenBank/DDBJ whole genome shotgun (WGS) entry which is preliminary data.</text>
</comment>
<evidence type="ECO:0000313" key="1">
    <source>
        <dbReference type="EMBL" id="GAI98299.1"/>
    </source>
</evidence>
<dbReference type="SUPFAM" id="SSF117396">
    <property type="entry name" value="TM1631-like"/>
    <property type="match status" value="1"/>
</dbReference>
<dbReference type="PANTHER" id="PTHR30348:SF4">
    <property type="entry name" value="DUF72 DOMAIN-CONTAINING PROTEIN"/>
    <property type="match status" value="1"/>
</dbReference>
<gene>
    <name evidence="1" type="ORF">S12H4_39194</name>
</gene>
<sequence>MMLRVPNTISSYLRIGTCSWKYDSWKGLIYDPEKNYEPNDYLKDYAEHYNTVEIDQWFWSLFPTRAKLPNAETVKIYSESVPDGFLFTVKAPNAITLTHHYAKQSSRYQHFANKPNGHFLDVDLLKRFLDILQPMGKKLGPVMFQFEYLNRQKMPSLKAF</sequence>
<evidence type="ECO:0008006" key="2">
    <source>
        <dbReference type="Google" id="ProtNLM"/>
    </source>
</evidence>
<dbReference type="Gene3D" id="3.20.20.410">
    <property type="entry name" value="Protein of unknown function UPF0759"/>
    <property type="match status" value="1"/>
</dbReference>
<proteinExistence type="predicted"/>
<accession>X1V0Y5</accession>
<dbReference type="Pfam" id="PF01904">
    <property type="entry name" value="DUF72"/>
    <property type="match status" value="1"/>
</dbReference>
<feature type="non-terminal residue" evidence="1">
    <location>
        <position position="160"/>
    </location>
</feature>
<dbReference type="InterPro" id="IPR036520">
    <property type="entry name" value="UPF0759_sf"/>
</dbReference>
<dbReference type="InterPro" id="IPR002763">
    <property type="entry name" value="DUF72"/>
</dbReference>
<organism evidence="1">
    <name type="scientific">marine sediment metagenome</name>
    <dbReference type="NCBI Taxonomy" id="412755"/>
    <lineage>
        <taxon>unclassified sequences</taxon>
        <taxon>metagenomes</taxon>
        <taxon>ecological metagenomes</taxon>
    </lineage>
</organism>
<dbReference type="EMBL" id="BARW01023662">
    <property type="protein sequence ID" value="GAI98299.1"/>
    <property type="molecule type" value="Genomic_DNA"/>
</dbReference>
<dbReference type="PANTHER" id="PTHR30348">
    <property type="entry name" value="UNCHARACTERIZED PROTEIN YECE"/>
    <property type="match status" value="1"/>
</dbReference>